<dbReference type="InterPro" id="IPR000683">
    <property type="entry name" value="Gfo/Idh/MocA-like_OxRdtase_N"/>
</dbReference>
<dbReference type="PANTHER" id="PTHR43377:SF1">
    <property type="entry name" value="BILIVERDIN REDUCTASE A"/>
    <property type="match status" value="1"/>
</dbReference>
<accession>A0A2M7E721</accession>
<protein>
    <submittedName>
        <fullName evidence="2">UDP-N-acetyl-D-glucosamine dehydrogenase</fullName>
    </submittedName>
</protein>
<evidence type="ECO:0000313" key="2">
    <source>
        <dbReference type="EMBL" id="PIV63488.1"/>
    </source>
</evidence>
<evidence type="ECO:0000259" key="1">
    <source>
        <dbReference type="Pfam" id="PF01408"/>
    </source>
</evidence>
<feature type="domain" description="Gfo/Idh/MocA-like oxidoreductase N-terminal" evidence="1">
    <location>
        <begin position="4"/>
        <end position="118"/>
    </location>
</feature>
<organism evidence="2 3">
    <name type="scientific">bacterium (Candidatus Ratteibacteria) CG01_land_8_20_14_3_00_40_19</name>
    <dbReference type="NCBI Taxonomy" id="2014290"/>
    <lineage>
        <taxon>Bacteria</taxon>
        <taxon>Candidatus Ratteibacteria</taxon>
    </lineage>
</organism>
<dbReference type="Proteomes" id="UP000228886">
    <property type="component" value="Unassembled WGS sequence"/>
</dbReference>
<name>A0A2M7E721_9BACT</name>
<dbReference type="EMBL" id="PETL01000344">
    <property type="protein sequence ID" value="PIV63488.1"/>
    <property type="molecule type" value="Genomic_DNA"/>
</dbReference>
<dbReference type="InterPro" id="IPR036291">
    <property type="entry name" value="NAD(P)-bd_dom_sf"/>
</dbReference>
<dbReference type="AlphaFoldDB" id="A0A2M7E721"/>
<evidence type="ECO:0000313" key="3">
    <source>
        <dbReference type="Proteomes" id="UP000228886"/>
    </source>
</evidence>
<dbReference type="SUPFAM" id="SSF55347">
    <property type="entry name" value="Glyceraldehyde-3-phosphate dehydrogenase-like, C-terminal domain"/>
    <property type="match status" value="1"/>
</dbReference>
<dbReference type="SUPFAM" id="SSF51735">
    <property type="entry name" value="NAD(P)-binding Rossmann-fold domains"/>
    <property type="match status" value="1"/>
</dbReference>
<sequence length="303" mass="34507">MSRLKVAVIGIGHLGTQYARIYAETPGVELIALCDPSNKKNLAEKYKSAWYSDYRQIIEKVDAASIVVPTPLHYQIAKDFLKKGVPVLLEKPMTETIKQAGELIRIAQDKKTVLQIGHIERFNPAIRKLKQLLREVRFVEIHRLGPYPERGIEVSVVLDLMIHDLDIILNIIDSPLDKISAIGIPVISSKEDIANVRLSFKNKSVANLTASRITDKFLRKIRVFEPNRYWSLDYSAQELIYYEKGGAGSIKKHPVKVKKEEPLKSEIFSFLESVRKKKSPLIPGEEGKRVLQIALKIEKEMRE</sequence>
<dbReference type="PANTHER" id="PTHR43377">
    <property type="entry name" value="BILIVERDIN REDUCTASE A"/>
    <property type="match status" value="1"/>
</dbReference>
<dbReference type="Pfam" id="PF01408">
    <property type="entry name" value="GFO_IDH_MocA"/>
    <property type="match status" value="1"/>
</dbReference>
<proteinExistence type="predicted"/>
<dbReference type="Gene3D" id="3.40.50.720">
    <property type="entry name" value="NAD(P)-binding Rossmann-like Domain"/>
    <property type="match status" value="1"/>
</dbReference>
<dbReference type="InterPro" id="IPR051450">
    <property type="entry name" value="Gfo/Idh/MocA_Oxidoreductases"/>
</dbReference>
<reference evidence="3" key="1">
    <citation type="submission" date="2017-09" db="EMBL/GenBank/DDBJ databases">
        <title>Depth-based differentiation of microbial function through sediment-hosted aquifers and enrichment of novel symbionts in the deep terrestrial subsurface.</title>
        <authorList>
            <person name="Probst A.J."/>
            <person name="Ladd B."/>
            <person name="Jarett J.K."/>
            <person name="Geller-Mcgrath D.E."/>
            <person name="Sieber C.M.K."/>
            <person name="Emerson J.B."/>
            <person name="Anantharaman K."/>
            <person name="Thomas B.C."/>
            <person name="Malmstrom R."/>
            <person name="Stieglmeier M."/>
            <person name="Klingl A."/>
            <person name="Woyke T."/>
            <person name="Ryan C.M."/>
            <person name="Banfield J.F."/>
        </authorList>
    </citation>
    <scope>NUCLEOTIDE SEQUENCE [LARGE SCALE GENOMIC DNA]</scope>
</reference>
<dbReference type="GO" id="GO:0000166">
    <property type="term" value="F:nucleotide binding"/>
    <property type="evidence" value="ECO:0007669"/>
    <property type="project" value="InterPro"/>
</dbReference>
<comment type="caution">
    <text evidence="2">The sequence shown here is derived from an EMBL/GenBank/DDBJ whole genome shotgun (WGS) entry which is preliminary data.</text>
</comment>
<dbReference type="Gene3D" id="3.30.360.10">
    <property type="entry name" value="Dihydrodipicolinate Reductase, domain 2"/>
    <property type="match status" value="1"/>
</dbReference>
<gene>
    <name evidence="2" type="ORF">COS11_07175</name>
</gene>